<keyword evidence="15" id="KW-0486">Methionine biosynthesis</keyword>
<evidence type="ECO:0000256" key="14">
    <source>
        <dbReference type="ARBA" id="ARBA00022833"/>
    </source>
</evidence>
<dbReference type="PROSITE" id="PS50970">
    <property type="entry name" value="HCY"/>
    <property type="match status" value="1"/>
</dbReference>
<dbReference type="AlphaFoldDB" id="F5YF48"/>
<dbReference type="InterPro" id="IPR000489">
    <property type="entry name" value="Pterin-binding_dom"/>
</dbReference>
<evidence type="ECO:0000256" key="13">
    <source>
        <dbReference type="ARBA" id="ARBA00022723"/>
    </source>
</evidence>
<evidence type="ECO:0000256" key="15">
    <source>
        <dbReference type="ARBA" id="ARBA00023167"/>
    </source>
</evidence>
<sequence length="430" mass="46021">MDTRSLLNQIASERIIILDGAMGSMLQALHPGPVDGCNDMLNITKPGLITGIHEAYLEAGADIIETCSFNATSISLKDYDLENRAYEISRAAGAIAKKAADKFSTAQKPRFAAGSLGPTAKSASITSDIDNPLNRAVAWDGLEAAYYDNARGLIDGGVDLLFIETVFDSLNAKAALFAIRRIEQERGVSIPVMVSATLSEGGRLLTGQTLEGFCRAMLPANPWALSLNCSFGADSLKPHLARLSAASPCLVGAYPNAGLPDRQGNYSQTPAIMASHIESYLKEGLVNIIGGCCGSTPAHIAAIASLAKNYKPRVPASVNAFQAAIDSGDYEEAVELAREKAERGAKTLILNTDKSRDPGGTAKNFIFLSNCFPVLAELQLIIESENWETIEAALKCVQGCALVRYKNAKEDSAEYREKVRLIRDYGGRII</sequence>
<keyword evidence="14 19" id="KW-0862">Zinc</keyword>
<reference evidence="23" key="1">
    <citation type="submission" date="2009-12" db="EMBL/GenBank/DDBJ databases">
        <title>Complete sequence of Treponema azotonutricium strain ZAS-9.</title>
        <authorList>
            <person name="Tetu S.G."/>
            <person name="Matson E."/>
            <person name="Ren Q."/>
            <person name="Seshadri R."/>
            <person name="Elbourne L."/>
            <person name="Hassan K.A."/>
            <person name="Durkin A."/>
            <person name="Radune D."/>
            <person name="Mohamoud Y."/>
            <person name="Shay R."/>
            <person name="Jin S."/>
            <person name="Zhang X."/>
            <person name="Lucey K."/>
            <person name="Ballor N.R."/>
            <person name="Ottesen E."/>
            <person name="Rosenthal R."/>
            <person name="Allen A."/>
            <person name="Leadbetter J.R."/>
            <person name="Paulsen I.T."/>
        </authorList>
    </citation>
    <scope>NUCLEOTIDE SEQUENCE [LARGE SCALE GENOMIC DNA]</scope>
    <source>
        <strain evidence="23">ATCC BAA-888 / DSM 13862 / ZAS-9</strain>
    </source>
</reference>
<keyword evidence="8 19" id="KW-0489">Methyltransferase</keyword>
<dbReference type="GO" id="GO:0046653">
    <property type="term" value="P:tetrahydrofolate metabolic process"/>
    <property type="evidence" value="ECO:0007669"/>
    <property type="project" value="TreeGrafter"/>
</dbReference>
<feature type="binding site" evidence="19">
    <location>
        <position position="229"/>
    </location>
    <ligand>
        <name>Zn(2+)</name>
        <dbReference type="ChEBI" id="CHEBI:29105"/>
    </ligand>
</feature>
<evidence type="ECO:0000256" key="3">
    <source>
        <dbReference type="ARBA" id="ARBA00001956"/>
    </source>
</evidence>
<evidence type="ECO:0000256" key="2">
    <source>
        <dbReference type="ARBA" id="ARBA00001947"/>
    </source>
</evidence>
<evidence type="ECO:0000256" key="8">
    <source>
        <dbReference type="ARBA" id="ARBA00022603"/>
    </source>
</evidence>
<dbReference type="Gene3D" id="3.20.20.330">
    <property type="entry name" value="Homocysteine-binding-like domain"/>
    <property type="match status" value="1"/>
</dbReference>
<evidence type="ECO:0000256" key="5">
    <source>
        <dbReference type="ARBA" id="ARBA00010398"/>
    </source>
</evidence>
<keyword evidence="9" id="KW-0028">Amino-acid biosynthesis</keyword>
<dbReference type="HOGENOM" id="CLU_004914_3_0_12"/>
<keyword evidence="12" id="KW-0949">S-adenosyl-L-methionine</keyword>
<dbReference type="GO" id="GO:0005829">
    <property type="term" value="C:cytosol"/>
    <property type="evidence" value="ECO:0007669"/>
    <property type="project" value="TreeGrafter"/>
</dbReference>
<dbReference type="InterPro" id="IPR036589">
    <property type="entry name" value="HCY_dom_sf"/>
</dbReference>
<keyword evidence="13 19" id="KW-0479">Metal-binding</keyword>
<keyword evidence="16" id="KW-0170">Cobalt</keyword>
<comment type="catalytic activity">
    <reaction evidence="1">
        <text>(6S)-5-methyl-5,6,7,8-tetrahydrofolate + L-homocysteine = (6S)-5,6,7,8-tetrahydrofolate + L-methionine</text>
        <dbReference type="Rhea" id="RHEA:11172"/>
        <dbReference type="ChEBI" id="CHEBI:18608"/>
        <dbReference type="ChEBI" id="CHEBI:57453"/>
        <dbReference type="ChEBI" id="CHEBI:57844"/>
        <dbReference type="ChEBI" id="CHEBI:58199"/>
        <dbReference type="EC" id="2.1.1.13"/>
    </reaction>
</comment>
<evidence type="ECO:0000313" key="23">
    <source>
        <dbReference type="Proteomes" id="UP000009222"/>
    </source>
</evidence>
<dbReference type="EMBL" id="CP001841">
    <property type="protein sequence ID" value="AEF81863.1"/>
    <property type="molecule type" value="Genomic_DNA"/>
</dbReference>
<dbReference type="KEGG" id="taz:TREAZ_2517"/>
<dbReference type="InterPro" id="IPR003726">
    <property type="entry name" value="HCY_dom"/>
</dbReference>
<dbReference type="eggNOG" id="COG0646">
    <property type="taxonomic scope" value="Bacteria"/>
</dbReference>
<dbReference type="GO" id="GO:0046872">
    <property type="term" value="F:metal ion binding"/>
    <property type="evidence" value="ECO:0007669"/>
    <property type="project" value="UniProtKB-KW"/>
</dbReference>
<dbReference type="SUPFAM" id="SSF82282">
    <property type="entry name" value="Homocysteine S-methyltransferase"/>
    <property type="match status" value="1"/>
</dbReference>
<dbReference type="PANTHER" id="PTHR45833">
    <property type="entry name" value="METHIONINE SYNTHASE"/>
    <property type="match status" value="1"/>
</dbReference>
<evidence type="ECO:0000256" key="10">
    <source>
        <dbReference type="ARBA" id="ARBA00022628"/>
    </source>
</evidence>
<dbReference type="GO" id="GO:0031419">
    <property type="term" value="F:cobalamin binding"/>
    <property type="evidence" value="ECO:0007669"/>
    <property type="project" value="UniProtKB-KW"/>
</dbReference>
<feature type="binding site" evidence="19">
    <location>
        <position position="293"/>
    </location>
    <ligand>
        <name>Zn(2+)</name>
        <dbReference type="ChEBI" id="CHEBI:29105"/>
    </ligand>
</feature>
<dbReference type="FunCoup" id="F5YF48">
    <property type="interactions" value="135"/>
</dbReference>
<evidence type="ECO:0000256" key="11">
    <source>
        <dbReference type="ARBA" id="ARBA00022679"/>
    </source>
</evidence>
<evidence type="ECO:0000256" key="16">
    <source>
        <dbReference type="ARBA" id="ARBA00023285"/>
    </source>
</evidence>
<feature type="domain" description="Hcy-binding" evidence="20">
    <location>
        <begin position="4"/>
        <end position="307"/>
    </location>
</feature>
<evidence type="ECO:0000256" key="9">
    <source>
        <dbReference type="ARBA" id="ARBA00022605"/>
    </source>
</evidence>
<keyword evidence="23" id="KW-1185">Reference proteome</keyword>
<dbReference type="InterPro" id="IPR050554">
    <property type="entry name" value="Met_Synthase/Corrinoid"/>
</dbReference>
<evidence type="ECO:0000256" key="1">
    <source>
        <dbReference type="ARBA" id="ARBA00001700"/>
    </source>
</evidence>
<comment type="similarity">
    <text evidence="5">Belongs to the vitamin-B12 dependent methionine synthase family.</text>
</comment>
<dbReference type="STRING" id="545695.TREAZ_2517"/>
<evidence type="ECO:0000256" key="12">
    <source>
        <dbReference type="ARBA" id="ARBA00022691"/>
    </source>
</evidence>
<evidence type="ECO:0000256" key="18">
    <source>
        <dbReference type="ARBA" id="ARBA00031040"/>
    </source>
</evidence>
<dbReference type="FunFam" id="3.20.20.330:FF:000001">
    <property type="entry name" value="Methionine synthase"/>
    <property type="match status" value="1"/>
</dbReference>
<evidence type="ECO:0000256" key="6">
    <source>
        <dbReference type="ARBA" id="ARBA00012032"/>
    </source>
</evidence>
<comment type="cofactor">
    <cofactor evidence="3">
        <name>methylcob(III)alamin</name>
        <dbReference type="ChEBI" id="CHEBI:28115"/>
    </cofactor>
</comment>
<evidence type="ECO:0000313" key="22">
    <source>
        <dbReference type="EMBL" id="AEF81863.1"/>
    </source>
</evidence>
<dbReference type="GO" id="GO:0008705">
    <property type="term" value="F:methionine synthase activity"/>
    <property type="evidence" value="ECO:0007669"/>
    <property type="project" value="UniProtKB-EC"/>
</dbReference>
<evidence type="ECO:0000256" key="4">
    <source>
        <dbReference type="ARBA" id="ARBA00005178"/>
    </source>
</evidence>
<dbReference type="UniPathway" id="UPA00051">
    <property type="reaction ID" value="UER00081"/>
</dbReference>
<comment type="function">
    <text evidence="17">Catalyzes the transfer of a methyl group from methyl-cobalamin to homocysteine, yielding enzyme-bound cob(I)alamin and methionine. Subsequently, remethylates the cofactor using methyltetrahydrofolate.</text>
</comment>
<evidence type="ECO:0000256" key="7">
    <source>
        <dbReference type="ARBA" id="ARBA00013998"/>
    </source>
</evidence>
<dbReference type="Pfam" id="PF02574">
    <property type="entry name" value="S-methyl_trans"/>
    <property type="match status" value="1"/>
</dbReference>
<feature type="binding site" evidence="19">
    <location>
        <position position="292"/>
    </location>
    <ligand>
        <name>Zn(2+)</name>
        <dbReference type="ChEBI" id="CHEBI:29105"/>
    </ligand>
</feature>
<feature type="domain" description="Pterin-binding" evidence="21">
    <location>
        <begin position="305"/>
        <end position="430"/>
    </location>
</feature>
<dbReference type="PANTHER" id="PTHR45833:SF1">
    <property type="entry name" value="METHIONINE SYNTHASE"/>
    <property type="match status" value="1"/>
</dbReference>
<gene>
    <name evidence="22" type="ordered locus">TREAZ_2517</name>
</gene>
<dbReference type="GO" id="GO:0032259">
    <property type="term" value="P:methylation"/>
    <property type="evidence" value="ECO:0007669"/>
    <property type="project" value="UniProtKB-KW"/>
</dbReference>
<dbReference type="GO" id="GO:0050667">
    <property type="term" value="P:homocysteine metabolic process"/>
    <property type="evidence" value="ECO:0007669"/>
    <property type="project" value="TreeGrafter"/>
</dbReference>
<dbReference type="RefSeq" id="WP_015713007.1">
    <property type="nucleotide sequence ID" value="NC_015577.1"/>
</dbReference>
<dbReference type="Proteomes" id="UP000009222">
    <property type="component" value="Chromosome"/>
</dbReference>
<reference evidence="22 23" key="2">
    <citation type="journal article" date="2011" name="ISME J.">
        <title>RNA-seq reveals cooperative metabolic interactions between two termite-gut spirochete species in co-culture.</title>
        <authorList>
            <person name="Rosenthal A.Z."/>
            <person name="Matson E.G."/>
            <person name="Eldar A."/>
            <person name="Leadbetter J.R."/>
        </authorList>
    </citation>
    <scope>NUCLEOTIDE SEQUENCE [LARGE SCALE GENOMIC DNA]</scope>
    <source>
        <strain evidence="23">ATCC BAA-888 / DSM 13862 / ZAS-9</strain>
    </source>
</reference>
<proteinExistence type="inferred from homology"/>
<organism evidence="22 23">
    <name type="scientific">Leadbettera azotonutricia (strain ATCC BAA-888 / DSM 13862 / ZAS-9)</name>
    <name type="common">Treponema azotonutricium</name>
    <dbReference type="NCBI Taxonomy" id="545695"/>
    <lineage>
        <taxon>Bacteria</taxon>
        <taxon>Pseudomonadati</taxon>
        <taxon>Spirochaetota</taxon>
        <taxon>Spirochaetia</taxon>
        <taxon>Spirochaetales</taxon>
        <taxon>Breznakiellaceae</taxon>
        <taxon>Leadbettera</taxon>
    </lineage>
</organism>
<dbReference type="Gene3D" id="3.20.20.20">
    <property type="entry name" value="Dihydropteroate synthase-like"/>
    <property type="match status" value="1"/>
</dbReference>
<name>F5YF48_LEAAZ</name>
<comment type="cofactor">
    <cofactor evidence="2 19">
        <name>Zn(2+)</name>
        <dbReference type="ChEBI" id="CHEBI:29105"/>
    </cofactor>
</comment>
<dbReference type="EC" id="2.1.1.13" evidence="6"/>
<evidence type="ECO:0000259" key="21">
    <source>
        <dbReference type="PROSITE" id="PS50972"/>
    </source>
</evidence>
<dbReference type="PROSITE" id="PS50972">
    <property type="entry name" value="PTERIN_BINDING"/>
    <property type="match status" value="1"/>
</dbReference>
<dbReference type="InterPro" id="IPR011005">
    <property type="entry name" value="Dihydropteroate_synth-like_sf"/>
</dbReference>
<evidence type="ECO:0000256" key="17">
    <source>
        <dbReference type="ARBA" id="ARBA00025552"/>
    </source>
</evidence>
<keyword evidence="10" id="KW-0846">Cobalamin</keyword>
<evidence type="ECO:0000256" key="19">
    <source>
        <dbReference type="PROSITE-ProRule" id="PRU00333"/>
    </source>
</evidence>
<dbReference type="SUPFAM" id="SSF51717">
    <property type="entry name" value="Dihydropteroate synthetase-like"/>
    <property type="match status" value="1"/>
</dbReference>
<dbReference type="InParanoid" id="F5YF48"/>
<dbReference type="eggNOG" id="COG1410">
    <property type="taxonomic scope" value="Bacteria"/>
</dbReference>
<evidence type="ECO:0000259" key="20">
    <source>
        <dbReference type="PROSITE" id="PS50970"/>
    </source>
</evidence>
<comment type="pathway">
    <text evidence="4">Amino-acid biosynthesis; L-methionine biosynthesis via de novo pathway; L-methionine from L-homocysteine (MetH route): step 1/1.</text>
</comment>
<keyword evidence="11 19" id="KW-0808">Transferase</keyword>
<accession>F5YF48</accession>
<protein>
    <recommendedName>
        <fullName evidence="7">Methionine synthase</fullName>
        <ecNumber evidence="6">2.1.1.13</ecNumber>
    </recommendedName>
    <alternativeName>
        <fullName evidence="18">5-methyltetrahydrofolate--homocysteine methyltransferase</fullName>
    </alternativeName>
</protein>